<feature type="signal peptide" evidence="1">
    <location>
        <begin position="1"/>
        <end position="21"/>
    </location>
</feature>
<feature type="non-terminal residue" evidence="3">
    <location>
        <position position="512"/>
    </location>
</feature>
<dbReference type="SUPFAM" id="SSF51445">
    <property type="entry name" value="(Trans)glycosidases"/>
    <property type="match status" value="1"/>
</dbReference>
<evidence type="ECO:0000313" key="4">
    <source>
        <dbReference type="Proteomes" id="UP001221142"/>
    </source>
</evidence>
<dbReference type="EMBL" id="JARKIF010000009">
    <property type="protein sequence ID" value="KAJ7630455.1"/>
    <property type="molecule type" value="Genomic_DNA"/>
</dbReference>
<dbReference type="InterPro" id="IPR052974">
    <property type="entry name" value="GH79_Enzymes"/>
</dbReference>
<dbReference type="Gene3D" id="3.20.20.80">
    <property type="entry name" value="Glycosidases"/>
    <property type="match status" value="1"/>
</dbReference>
<dbReference type="AlphaFoldDB" id="A0AAD7BUK3"/>
<feature type="domain" description="Beta-glucuronidase C-terminal" evidence="2">
    <location>
        <begin position="407"/>
        <end position="504"/>
    </location>
</feature>
<accession>A0AAD7BUK3</accession>
<feature type="non-terminal residue" evidence="3">
    <location>
        <position position="1"/>
    </location>
</feature>
<dbReference type="InterPro" id="IPR017853">
    <property type="entry name" value="GH"/>
</dbReference>
<dbReference type="Pfam" id="PF16862">
    <property type="entry name" value="Glyco_hydro_79C"/>
    <property type="match status" value="1"/>
</dbReference>
<keyword evidence="1" id="KW-0732">Signal</keyword>
<gene>
    <name evidence="3" type="ORF">FB45DRAFT_724617</name>
</gene>
<dbReference type="PANTHER" id="PTHR36183">
    <property type="entry name" value="BETA-GLUCURONIDASE"/>
    <property type="match status" value="1"/>
</dbReference>
<dbReference type="PANTHER" id="PTHR36183:SF2">
    <property type="entry name" value="BETA-GLUCURONIDASE C-TERMINAL DOMAIN-CONTAINING PROTEIN"/>
    <property type="match status" value="1"/>
</dbReference>
<comment type="caution">
    <text evidence="3">The sequence shown here is derived from an EMBL/GenBank/DDBJ whole genome shotgun (WGS) entry which is preliminary data.</text>
</comment>
<sequence>LTSMYLYSLLVLHSAIALSYAAVQVSVPATPSGSNVVQSNFLGISFELSFVPEYFGNDSTKINVPMLNYLGCIRERMGANPVRLRIGGNSADDSPYVAESSSPAVQLLPGTFNSNDQGVTYNSDLWPLLAAVSKSINGAAYLITVAPNASLSNDIRNTLGDSLDGMILGNEPDLYTGHKKRPNVQNYTVDDYIADFQAGLNTIGTQDTNGKKDVSGPGICCNWDLKALLEQGYLSNFTSDLKYISVQHYPQNNCGGPIKYQLPYYIQHNNVVDLATWQQAGIDYLQAQPAEGRPQLISSEFNSASCGGIPSLSPSFAVGSLWTLDYSLQMASKFYQQAFIHTREAGISYNLLAPPVGPAGSPGSWTTNAPYYAMLVMAEALLSDGGSIVSDLNLSGSMTDGNAINAAYAVYNAGNKTVSRLIIFNYGNSSTDFALPASVFSSSGTALVKFLAAATVEETTNISWGGETWGPGVSDGKTTLSPSWAAPNVNLKDCSSSGCSFTAPGPSLSMVF</sequence>
<organism evidence="3 4">
    <name type="scientific">Roridomyces roridus</name>
    <dbReference type="NCBI Taxonomy" id="1738132"/>
    <lineage>
        <taxon>Eukaryota</taxon>
        <taxon>Fungi</taxon>
        <taxon>Dikarya</taxon>
        <taxon>Basidiomycota</taxon>
        <taxon>Agaricomycotina</taxon>
        <taxon>Agaricomycetes</taxon>
        <taxon>Agaricomycetidae</taxon>
        <taxon>Agaricales</taxon>
        <taxon>Marasmiineae</taxon>
        <taxon>Mycenaceae</taxon>
        <taxon>Roridomyces</taxon>
    </lineage>
</organism>
<name>A0AAD7BUK3_9AGAR</name>
<evidence type="ECO:0000256" key="1">
    <source>
        <dbReference type="SAM" id="SignalP"/>
    </source>
</evidence>
<proteinExistence type="predicted"/>
<dbReference type="GO" id="GO:0016787">
    <property type="term" value="F:hydrolase activity"/>
    <property type="evidence" value="ECO:0007669"/>
    <property type="project" value="UniProtKB-KW"/>
</dbReference>
<keyword evidence="3" id="KW-0378">Hydrolase</keyword>
<dbReference type="InterPro" id="IPR031728">
    <property type="entry name" value="GlcAase_C"/>
</dbReference>
<dbReference type="Proteomes" id="UP001221142">
    <property type="component" value="Unassembled WGS sequence"/>
</dbReference>
<keyword evidence="4" id="KW-1185">Reference proteome</keyword>
<evidence type="ECO:0000313" key="3">
    <source>
        <dbReference type="EMBL" id="KAJ7630455.1"/>
    </source>
</evidence>
<protein>
    <submittedName>
        <fullName evidence="3">Glycoside hydrolase family 79 protein</fullName>
    </submittedName>
</protein>
<evidence type="ECO:0000259" key="2">
    <source>
        <dbReference type="Pfam" id="PF16862"/>
    </source>
</evidence>
<feature type="chain" id="PRO_5042035130" evidence="1">
    <location>
        <begin position="22"/>
        <end position="512"/>
    </location>
</feature>
<reference evidence="3" key="1">
    <citation type="submission" date="2023-03" db="EMBL/GenBank/DDBJ databases">
        <title>Massive genome expansion in bonnet fungi (Mycena s.s.) driven by repeated elements and novel gene families across ecological guilds.</title>
        <authorList>
            <consortium name="Lawrence Berkeley National Laboratory"/>
            <person name="Harder C.B."/>
            <person name="Miyauchi S."/>
            <person name="Viragh M."/>
            <person name="Kuo A."/>
            <person name="Thoen E."/>
            <person name="Andreopoulos B."/>
            <person name="Lu D."/>
            <person name="Skrede I."/>
            <person name="Drula E."/>
            <person name="Henrissat B."/>
            <person name="Morin E."/>
            <person name="Kohler A."/>
            <person name="Barry K."/>
            <person name="LaButti K."/>
            <person name="Morin E."/>
            <person name="Salamov A."/>
            <person name="Lipzen A."/>
            <person name="Mereny Z."/>
            <person name="Hegedus B."/>
            <person name="Baldrian P."/>
            <person name="Stursova M."/>
            <person name="Weitz H."/>
            <person name="Taylor A."/>
            <person name="Grigoriev I.V."/>
            <person name="Nagy L.G."/>
            <person name="Martin F."/>
            <person name="Kauserud H."/>
        </authorList>
    </citation>
    <scope>NUCLEOTIDE SEQUENCE</scope>
    <source>
        <strain evidence="3">9284</strain>
    </source>
</reference>